<dbReference type="InterPro" id="IPR005149">
    <property type="entry name" value="Tscrpt_reg_PadR_N"/>
</dbReference>
<organism evidence="2 3">
    <name type="scientific">Spongisporangium articulatum</name>
    <dbReference type="NCBI Taxonomy" id="3362603"/>
    <lineage>
        <taxon>Bacteria</taxon>
        <taxon>Bacillati</taxon>
        <taxon>Actinomycetota</taxon>
        <taxon>Actinomycetes</taxon>
        <taxon>Kineosporiales</taxon>
        <taxon>Kineosporiaceae</taxon>
        <taxon>Spongisporangium</taxon>
    </lineage>
</organism>
<dbReference type="InterPro" id="IPR036390">
    <property type="entry name" value="WH_DNA-bd_sf"/>
</dbReference>
<dbReference type="PANTHER" id="PTHR33169">
    <property type="entry name" value="PADR-FAMILY TRANSCRIPTIONAL REGULATOR"/>
    <property type="match status" value="1"/>
</dbReference>
<dbReference type="Gene3D" id="1.10.10.10">
    <property type="entry name" value="Winged helix-like DNA-binding domain superfamily/Winged helix DNA-binding domain"/>
    <property type="match status" value="1"/>
</dbReference>
<sequence>MEPGETRQVLPQLRRGALEFCVLALLRSQPRYGFDLVRELSADELLTSEGTIYPLLSRLRREGLVTTTWQESDSGPPRRYYALTPAGHGALAGFVEEWRRFRDGVDRVLRLGTGEGTR</sequence>
<dbReference type="SUPFAM" id="SSF46785">
    <property type="entry name" value="Winged helix' DNA-binding domain"/>
    <property type="match status" value="1"/>
</dbReference>
<gene>
    <name evidence="2" type="ORF">ACIB24_05475</name>
</gene>
<evidence type="ECO:0000313" key="3">
    <source>
        <dbReference type="Proteomes" id="UP001612915"/>
    </source>
</evidence>
<dbReference type="InterPro" id="IPR036388">
    <property type="entry name" value="WH-like_DNA-bd_sf"/>
</dbReference>
<feature type="domain" description="Transcription regulator PadR N-terminal" evidence="1">
    <location>
        <begin position="22"/>
        <end position="92"/>
    </location>
</feature>
<accession>A0ABW8AKH6</accession>
<dbReference type="InterPro" id="IPR052509">
    <property type="entry name" value="Metal_resp_DNA-bind_regulator"/>
</dbReference>
<proteinExistence type="predicted"/>
<evidence type="ECO:0000259" key="1">
    <source>
        <dbReference type="Pfam" id="PF03551"/>
    </source>
</evidence>
<evidence type="ECO:0000313" key="2">
    <source>
        <dbReference type="EMBL" id="MFI7586507.1"/>
    </source>
</evidence>
<name>A0ABW8AKH6_9ACTN</name>
<dbReference type="Pfam" id="PF03551">
    <property type="entry name" value="PadR"/>
    <property type="match status" value="1"/>
</dbReference>
<comment type="caution">
    <text evidence="2">The sequence shown here is derived from an EMBL/GenBank/DDBJ whole genome shotgun (WGS) entry which is preliminary data.</text>
</comment>
<reference evidence="2 3" key="1">
    <citation type="submission" date="2024-10" db="EMBL/GenBank/DDBJ databases">
        <title>The Natural Products Discovery Center: Release of the First 8490 Sequenced Strains for Exploring Actinobacteria Biosynthetic Diversity.</title>
        <authorList>
            <person name="Kalkreuter E."/>
            <person name="Kautsar S.A."/>
            <person name="Yang D."/>
            <person name="Bader C.D."/>
            <person name="Teijaro C.N."/>
            <person name="Fluegel L."/>
            <person name="Davis C.M."/>
            <person name="Simpson J.R."/>
            <person name="Lauterbach L."/>
            <person name="Steele A.D."/>
            <person name="Gui C."/>
            <person name="Meng S."/>
            <person name="Li G."/>
            <person name="Viehrig K."/>
            <person name="Ye F."/>
            <person name="Su P."/>
            <person name="Kiefer A.F."/>
            <person name="Nichols A."/>
            <person name="Cepeda A.J."/>
            <person name="Yan W."/>
            <person name="Fan B."/>
            <person name="Jiang Y."/>
            <person name="Adhikari A."/>
            <person name="Zheng C.-J."/>
            <person name="Schuster L."/>
            <person name="Cowan T.M."/>
            <person name="Smanski M.J."/>
            <person name="Chevrette M.G."/>
            <person name="De Carvalho L.P.S."/>
            <person name="Shen B."/>
        </authorList>
    </citation>
    <scope>NUCLEOTIDE SEQUENCE [LARGE SCALE GENOMIC DNA]</scope>
    <source>
        <strain evidence="2 3">NPDC049639</strain>
    </source>
</reference>
<dbReference type="EMBL" id="JBITLV010000001">
    <property type="protein sequence ID" value="MFI7586507.1"/>
    <property type="molecule type" value="Genomic_DNA"/>
</dbReference>
<dbReference type="Proteomes" id="UP001612915">
    <property type="component" value="Unassembled WGS sequence"/>
</dbReference>
<dbReference type="RefSeq" id="WP_398276270.1">
    <property type="nucleotide sequence ID" value="NZ_JBITLV010000001.1"/>
</dbReference>
<dbReference type="PANTHER" id="PTHR33169:SF14">
    <property type="entry name" value="TRANSCRIPTIONAL REGULATOR RV3488"/>
    <property type="match status" value="1"/>
</dbReference>
<protein>
    <submittedName>
        <fullName evidence="2">PadR family transcriptional regulator</fullName>
    </submittedName>
</protein>
<keyword evidence="3" id="KW-1185">Reference proteome</keyword>